<dbReference type="Proteomes" id="UP000198131">
    <property type="component" value="Unassembled WGS sequence"/>
</dbReference>
<keyword evidence="2" id="KW-1185">Reference proteome</keyword>
<organism evidence="1 2">
    <name type="scientific">Hymenobacter gelipurpurascens</name>
    <dbReference type="NCBI Taxonomy" id="89968"/>
    <lineage>
        <taxon>Bacteria</taxon>
        <taxon>Pseudomonadati</taxon>
        <taxon>Bacteroidota</taxon>
        <taxon>Cytophagia</taxon>
        <taxon>Cytophagales</taxon>
        <taxon>Hymenobacteraceae</taxon>
        <taxon>Hymenobacter</taxon>
    </lineage>
</organism>
<dbReference type="EMBL" id="FYEW01000001">
    <property type="protein sequence ID" value="SNC59737.1"/>
    <property type="molecule type" value="Genomic_DNA"/>
</dbReference>
<dbReference type="AlphaFoldDB" id="A0A212T135"/>
<accession>A0A212T135</accession>
<evidence type="ECO:0000313" key="2">
    <source>
        <dbReference type="Proteomes" id="UP000198131"/>
    </source>
</evidence>
<proteinExistence type="predicted"/>
<evidence type="ECO:0000313" key="1">
    <source>
        <dbReference type="EMBL" id="SNC59737.1"/>
    </source>
</evidence>
<dbReference type="RefSeq" id="WP_088841485.1">
    <property type="nucleotide sequence ID" value="NZ_FYEW01000001.1"/>
</dbReference>
<name>A0A212T135_9BACT</name>
<protein>
    <submittedName>
        <fullName evidence="1">Uncharacterized protein</fullName>
    </submittedName>
</protein>
<sequence>MRFLYVALLSVGLLSSCDSDITPEPADSFAGPIQMQALESREGQARKLFLNFQDKGQYPCSNYCLGTSYERADKNLSFAFSGVAAPTGICLTSIGPARSSIDISELAAGTYPLRLQAGTRSTTGTLEIQSAFLRLTTNDPSVVNVTLPELRFMPKNIVWGYATTMLPQSQASVEVLRDSLQRLSATPTTLTPGVYSQFTIAANGLPEPPQVSAGARALLLLANYSGSPERIQAYVKRANAATPGLNLWLNTSGM</sequence>
<reference evidence="2" key="1">
    <citation type="submission" date="2017-06" db="EMBL/GenBank/DDBJ databases">
        <authorList>
            <person name="Varghese N."/>
            <person name="Submissions S."/>
        </authorList>
    </citation>
    <scope>NUCLEOTIDE SEQUENCE [LARGE SCALE GENOMIC DNA]</scope>
    <source>
        <strain evidence="2">DSM 11116</strain>
    </source>
</reference>
<dbReference type="PROSITE" id="PS51257">
    <property type="entry name" value="PROKAR_LIPOPROTEIN"/>
    <property type="match status" value="1"/>
</dbReference>
<dbReference type="OrthoDB" id="978468at2"/>
<gene>
    <name evidence="1" type="ORF">SAMN06265337_0113</name>
</gene>